<dbReference type="Pfam" id="PF13478">
    <property type="entry name" value="XdhC_C"/>
    <property type="match status" value="1"/>
</dbReference>
<reference evidence="3 4" key="1">
    <citation type="submission" date="2021-03" db="EMBL/GenBank/DDBJ databases">
        <title>Genomic and phenotypic characterization of Chloracidobacterium isolates provides evidence for multiple species.</title>
        <authorList>
            <person name="Saini M.K."/>
            <person name="Costas A.M.G."/>
            <person name="Tank M."/>
            <person name="Bryant D.A."/>
        </authorList>
    </citation>
    <scope>NUCLEOTIDE SEQUENCE [LARGE SCALE GENOMIC DNA]</scope>
    <source>
        <strain evidence="3 4">BV2-C</strain>
    </source>
</reference>
<evidence type="ECO:0000313" key="3">
    <source>
        <dbReference type="EMBL" id="QUW04158.1"/>
    </source>
</evidence>
<protein>
    <submittedName>
        <fullName evidence="3">XdhC family protein</fullName>
    </submittedName>
</protein>
<accession>A0ABX8BBD7</accession>
<evidence type="ECO:0000259" key="2">
    <source>
        <dbReference type="Pfam" id="PF13478"/>
    </source>
</evidence>
<dbReference type="RefSeq" id="WP_211430047.1">
    <property type="nucleotide sequence ID" value="NZ_CP072649.1"/>
</dbReference>
<evidence type="ECO:0000313" key="4">
    <source>
        <dbReference type="Proteomes" id="UP000676506"/>
    </source>
</evidence>
<dbReference type="EMBL" id="CP072649">
    <property type="protein sequence ID" value="QUW04158.1"/>
    <property type="molecule type" value="Genomic_DNA"/>
</dbReference>
<name>A0ABX8BBD7_9BACT</name>
<dbReference type="InterPro" id="IPR052698">
    <property type="entry name" value="MoCofactor_Util/Proc"/>
</dbReference>
<organism evidence="3 4">
    <name type="scientific">Chloracidobacterium validum</name>
    <dbReference type="NCBI Taxonomy" id="2821543"/>
    <lineage>
        <taxon>Bacteria</taxon>
        <taxon>Pseudomonadati</taxon>
        <taxon>Acidobacteriota</taxon>
        <taxon>Terriglobia</taxon>
        <taxon>Terriglobales</taxon>
        <taxon>Acidobacteriaceae</taxon>
        <taxon>Chloracidobacterium</taxon>
    </lineage>
</organism>
<dbReference type="Gene3D" id="3.40.50.720">
    <property type="entry name" value="NAD(P)-binding Rossmann-like Domain"/>
    <property type="match status" value="1"/>
</dbReference>
<dbReference type="Proteomes" id="UP000676506">
    <property type="component" value="Chromosome 2"/>
</dbReference>
<gene>
    <name evidence="3" type="ORF">J8C06_14035</name>
</gene>
<feature type="domain" description="XdhC Rossmann" evidence="2">
    <location>
        <begin position="211"/>
        <end position="352"/>
    </location>
</feature>
<dbReference type="InterPro" id="IPR003777">
    <property type="entry name" value="XdhC_CoxI"/>
</dbReference>
<proteinExistence type="predicted"/>
<evidence type="ECO:0000259" key="1">
    <source>
        <dbReference type="Pfam" id="PF02625"/>
    </source>
</evidence>
<dbReference type="Pfam" id="PF02625">
    <property type="entry name" value="XdhC_CoxI"/>
    <property type="match status" value="1"/>
</dbReference>
<dbReference type="InterPro" id="IPR027051">
    <property type="entry name" value="XdhC_Rossmann_dom"/>
</dbReference>
<dbReference type="PANTHER" id="PTHR30388">
    <property type="entry name" value="ALDEHYDE OXIDOREDUCTASE MOLYBDENUM COFACTOR ASSEMBLY PROTEIN"/>
    <property type="match status" value="1"/>
</dbReference>
<keyword evidence="4" id="KW-1185">Reference proteome</keyword>
<feature type="domain" description="XdhC- CoxI" evidence="1">
    <location>
        <begin position="19"/>
        <end position="81"/>
    </location>
</feature>
<sequence length="378" mass="41290">MLELDTLLAAIQRFTQPARRLALATVVKVTGSAYRRPGARMLISETGETVGQISGGCLEQDLVEKAQAVLMAGKPQLVTYDTRDASADLTWGVGLGCASETLIYIEPFHPNTWYHPLDLLALARASGEDAALALVFRAEGKFAGRQGFRLLHTDRTPVATGGTVEAADWLRQLHLDLQTCLAERRSRQMTYGTEDGCLEAFIEFVPHPIQLAILGAGDDAIPLARLADQLGWEVTIMDWRPALATPERFPTARAIIVVPQVDDLPLDANHCVVVMTHHYPSDKAIARRLAQVQPRYVGLLGPRRRTERLLDELAAEGTPVAESVAGHWHFPVGLDIGAETPMEIALSIVAEILAVTNHRAGEFLRHRAAPIHEPLPSS</sequence>
<dbReference type="PANTHER" id="PTHR30388:SF6">
    <property type="entry name" value="XANTHINE DEHYDROGENASE SUBUNIT A-RELATED"/>
    <property type="match status" value="1"/>
</dbReference>